<evidence type="ECO:0000256" key="1">
    <source>
        <dbReference type="SAM" id="MobiDB-lite"/>
    </source>
</evidence>
<name>A0A843UX22_COLES</name>
<sequence length="64" mass="7355">MWDYRTSITLLVCPTTVVPKPQHHRHTATKTGKTSTDESHKPQPELAKHELERSDATTWEWTTG</sequence>
<dbReference type="AlphaFoldDB" id="A0A843UX22"/>
<organism evidence="2 3">
    <name type="scientific">Colocasia esculenta</name>
    <name type="common">Wild taro</name>
    <name type="synonym">Arum esculentum</name>
    <dbReference type="NCBI Taxonomy" id="4460"/>
    <lineage>
        <taxon>Eukaryota</taxon>
        <taxon>Viridiplantae</taxon>
        <taxon>Streptophyta</taxon>
        <taxon>Embryophyta</taxon>
        <taxon>Tracheophyta</taxon>
        <taxon>Spermatophyta</taxon>
        <taxon>Magnoliopsida</taxon>
        <taxon>Liliopsida</taxon>
        <taxon>Araceae</taxon>
        <taxon>Aroideae</taxon>
        <taxon>Colocasieae</taxon>
        <taxon>Colocasia</taxon>
    </lineage>
</organism>
<keyword evidence="3" id="KW-1185">Reference proteome</keyword>
<feature type="region of interest" description="Disordered" evidence="1">
    <location>
        <begin position="18"/>
        <end position="64"/>
    </location>
</feature>
<evidence type="ECO:0000313" key="3">
    <source>
        <dbReference type="Proteomes" id="UP000652761"/>
    </source>
</evidence>
<dbReference type="EMBL" id="NMUH01000881">
    <property type="protein sequence ID" value="MQL86190.1"/>
    <property type="molecule type" value="Genomic_DNA"/>
</dbReference>
<gene>
    <name evidence="2" type="ORF">Taro_018720</name>
</gene>
<comment type="caution">
    <text evidence="2">The sequence shown here is derived from an EMBL/GenBank/DDBJ whole genome shotgun (WGS) entry which is preliminary data.</text>
</comment>
<dbReference type="Proteomes" id="UP000652761">
    <property type="component" value="Unassembled WGS sequence"/>
</dbReference>
<feature type="compositionally biased region" description="Basic and acidic residues" evidence="1">
    <location>
        <begin position="35"/>
        <end position="55"/>
    </location>
</feature>
<protein>
    <submittedName>
        <fullName evidence="2">Uncharacterized protein</fullName>
    </submittedName>
</protein>
<evidence type="ECO:0000313" key="2">
    <source>
        <dbReference type="EMBL" id="MQL86190.1"/>
    </source>
</evidence>
<reference evidence="2" key="1">
    <citation type="submission" date="2017-07" db="EMBL/GenBank/DDBJ databases">
        <title>Taro Niue Genome Assembly and Annotation.</title>
        <authorList>
            <person name="Atibalentja N."/>
            <person name="Keating K."/>
            <person name="Fields C.J."/>
        </authorList>
    </citation>
    <scope>NUCLEOTIDE SEQUENCE</scope>
    <source>
        <strain evidence="2">Niue_2</strain>
        <tissue evidence="2">Leaf</tissue>
    </source>
</reference>
<accession>A0A843UX22</accession>
<proteinExistence type="predicted"/>